<keyword evidence="1" id="KW-0472">Membrane</keyword>
<organism evidence="2 3">
    <name type="scientific">Dyella nitratireducens</name>
    <dbReference type="NCBI Taxonomy" id="1849580"/>
    <lineage>
        <taxon>Bacteria</taxon>
        <taxon>Pseudomonadati</taxon>
        <taxon>Pseudomonadota</taxon>
        <taxon>Gammaproteobacteria</taxon>
        <taxon>Lysobacterales</taxon>
        <taxon>Rhodanobacteraceae</taxon>
        <taxon>Dyella</taxon>
    </lineage>
</organism>
<keyword evidence="1" id="KW-0812">Transmembrane</keyword>
<dbReference type="Proteomes" id="UP000620046">
    <property type="component" value="Unassembled WGS sequence"/>
</dbReference>
<dbReference type="InterPro" id="IPR025495">
    <property type="entry name" value="DUF4386"/>
</dbReference>
<feature type="transmembrane region" description="Helical" evidence="1">
    <location>
        <begin position="206"/>
        <end position="227"/>
    </location>
</feature>
<accession>A0ABQ1FS95</accession>
<evidence type="ECO:0000313" key="3">
    <source>
        <dbReference type="Proteomes" id="UP000620046"/>
    </source>
</evidence>
<keyword evidence="1" id="KW-1133">Transmembrane helix</keyword>
<reference evidence="3" key="1">
    <citation type="journal article" date="2019" name="Int. J. Syst. Evol. Microbiol.">
        <title>The Global Catalogue of Microorganisms (GCM) 10K type strain sequencing project: providing services to taxonomists for standard genome sequencing and annotation.</title>
        <authorList>
            <consortium name="The Broad Institute Genomics Platform"/>
            <consortium name="The Broad Institute Genome Sequencing Center for Infectious Disease"/>
            <person name="Wu L."/>
            <person name="Ma J."/>
        </authorList>
    </citation>
    <scope>NUCLEOTIDE SEQUENCE [LARGE SCALE GENOMIC DNA]</scope>
    <source>
        <strain evidence="3">CGMCC 1.15439</strain>
    </source>
</reference>
<comment type="caution">
    <text evidence="2">The sequence shown here is derived from an EMBL/GenBank/DDBJ whole genome shotgun (WGS) entry which is preliminary data.</text>
</comment>
<feature type="transmembrane region" description="Helical" evidence="1">
    <location>
        <begin position="88"/>
        <end position="106"/>
    </location>
</feature>
<keyword evidence="3" id="KW-1185">Reference proteome</keyword>
<sequence>MANIGSERFSPLVLARIVGVVSLIGIVTGAFDIGYVRSALIVPGDAAATVHNIATHETLFRLGFTAHIVLLLCNVPDEVISFILFRRVNGVVAAIAMGCGLIGTAIEGLDMINAYVPLKLAAESGAMLAFNPAQLQALSYLSLQLQDTGLLISFAFYGLDEMLAGYLIFRSGFLPRIIGLLLALSGFCYFTDGFLSFIAPSLQERLLPYLLFPCLPGEGSLALWLTFVGLNVEKWRVWAAHPRTANWMP</sequence>
<feature type="transmembrane region" description="Helical" evidence="1">
    <location>
        <begin position="12"/>
        <end position="31"/>
    </location>
</feature>
<feature type="transmembrane region" description="Helical" evidence="1">
    <location>
        <begin position="150"/>
        <end position="169"/>
    </location>
</feature>
<dbReference type="RefSeq" id="WP_188793595.1">
    <property type="nucleotide sequence ID" value="NZ_BMJA01000001.1"/>
</dbReference>
<evidence type="ECO:0008006" key="4">
    <source>
        <dbReference type="Google" id="ProtNLM"/>
    </source>
</evidence>
<proteinExistence type="predicted"/>
<evidence type="ECO:0000256" key="1">
    <source>
        <dbReference type="SAM" id="Phobius"/>
    </source>
</evidence>
<dbReference type="Pfam" id="PF14329">
    <property type="entry name" value="DUF4386"/>
    <property type="match status" value="1"/>
</dbReference>
<name>A0ABQ1FS95_9GAMM</name>
<protein>
    <recommendedName>
        <fullName evidence="4">DUF4386 domain-containing protein</fullName>
    </recommendedName>
</protein>
<feature type="transmembrane region" description="Helical" evidence="1">
    <location>
        <begin position="59"/>
        <end position="76"/>
    </location>
</feature>
<feature type="transmembrane region" description="Helical" evidence="1">
    <location>
        <begin position="181"/>
        <end position="200"/>
    </location>
</feature>
<dbReference type="EMBL" id="BMJA01000001">
    <property type="protein sequence ID" value="GGA27192.1"/>
    <property type="molecule type" value="Genomic_DNA"/>
</dbReference>
<gene>
    <name evidence="2" type="ORF">GCM10010981_14870</name>
</gene>
<evidence type="ECO:0000313" key="2">
    <source>
        <dbReference type="EMBL" id="GGA27192.1"/>
    </source>
</evidence>